<evidence type="ECO:0000259" key="13">
    <source>
        <dbReference type="PROSITE" id="PS51671"/>
    </source>
</evidence>
<feature type="domain" description="Prephenate dehydratase" evidence="12">
    <location>
        <begin position="3"/>
        <end position="189"/>
    </location>
</feature>
<dbReference type="PIRSF" id="PIRSF001500">
    <property type="entry name" value="Chor_mut_pdt_Ppr"/>
    <property type="match status" value="1"/>
</dbReference>
<dbReference type="SUPFAM" id="SSF55021">
    <property type="entry name" value="ACT-like"/>
    <property type="match status" value="1"/>
</dbReference>
<dbReference type="InterPro" id="IPR045865">
    <property type="entry name" value="ACT-like_dom_sf"/>
</dbReference>
<proteinExistence type="predicted"/>
<keyword evidence="5 10" id="KW-0057">Aromatic amino acid biosynthesis</keyword>
<keyword evidence="4 10" id="KW-0028">Amino-acid biosynthesis</keyword>
<feature type="domain" description="ACT" evidence="13">
    <location>
        <begin position="210"/>
        <end position="286"/>
    </location>
</feature>
<dbReference type="RefSeq" id="WP_066198498.1">
    <property type="nucleotide sequence ID" value="NZ_CBCSAS010000028.1"/>
</dbReference>
<evidence type="ECO:0000256" key="6">
    <source>
        <dbReference type="ARBA" id="ARBA00023222"/>
    </source>
</evidence>
<evidence type="ECO:0000256" key="9">
    <source>
        <dbReference type="PIRSR" id="PIRSR001500-2"/>
    </source>
</evidence>
<evidence type="ECO:0000256" key="2">
    <source>
        <dbReference type="ARBA" id="ARBA00013147"/>
    </source>
</evidence>
<reference evidence="14 15" key="1">
    <citation type="submission" date="2017-08" db="EMBL/GenBank/DDBJ databases">
        <title>Burning lignite coal seam in the remote Altai Mountains harbors a hydrogen-driven thermophilic microbial community.</title>
        <authorList>
            <person name="Kadnikov V.V."/>
            <person name="Mardanov A.V."/>
            <person name="Ivasenko D."/>
            <person name="Beletsky A.V."/>
            <person name="Karnachuk O.V."/>
            <person name="Ravin N.V."/>
        </authorList>
    </citation>
    <scope>NUCLEOTIDE SEQUENCE [LARGE SCALE GENOMIC DNA]</scope>
    <source>
        <strain evidence="14">AL33</strain>
    </source>
</reference>
<evidence type="ECO:0000256" key="4">
    <source>
        <dbReference type="ARBA" id="ARBA00022605"/>
    </source>
</evidence>
<dbReference type="Pfam" id="PF00800">
    <property type="entry name" value="PDT"/>
    <property type="match status" value="1"/>
</dbReference>
<name>A0A2T5GBD1_HYDSH</name>
<dbReference type="CDD" id="cd13633">
    <property type="entry name" value="PBP2_Sa-PDT_like"/>
    <property type="match status" value="1"/>
</dbReference>
<dbReference type="InterPro" id="IPR002912">
    <property type="entry name" value="ACT_dom"/>
</dbReference>
<dbReference type="InterPro" id="IPR008242">
    <property type="entry name" value="Chor_mutase/pphenate_deHydtase"/>
</dbReference>
<dbReference type="AlphaFoldDB" id="A0A2T5GBD1"/>
<evidence type="ECO:0000256" key="1">
    <source>
        <dbReference type="ARBA" id="ARBA00004741"/>
    </source>
</evidence>
<gene>
    <name evidence="10" type="primary">pheA</name>
    <name evidence="14" type="ORF">HSCHL_1988</name>
</gene>
<organism evidence="14 15">
    <name type="scientific">Hydrogenibacillus schlegelii</name>
    <name type="common">Bacillus schlegelii</name>
    <dbReference type="NCBI Taxonomy" id="1484"/>
    <lineage>
        <taxon>Bacteria</taxon>
        <taxon>Bacillati</taxon>
        <taxon>Bacillota</taxon>
        <taxon>Bacilli</taxon>
        <taxon>Bacillales</taxon>
        <taxon>Bacillales Family X. Incertae Sedis</taxon>
        <taxon>Hydrogenibacillus</taxon>
    </lineage>
</organism>
<dbReference type="UniPathway" id="UPA00121">
    <property type="reaction ID" value="UER00345"/>
</dbReference>
<dbReference type="PANTHER" id="PTHR21022:SF19">
    <property type="entry name" value="PREPHENATE DEHYDRATASE-RELATED"/>
    <property type="match status" value="1"/>
</dbReference>
<dbReference type="Gene3D" id="3.30.70.260">
    <property type="match status" value="1"/>
</dbReference>
<dbReference type="EC" id="4.2.1.51" evidence="2 10"/>
<dbReference type="Pfam" id="PF01842">
    <property type="entry name" value="ACT"/>
    <property type="match status" value="1"/>
</dbReference>
<dbReference type="Proteomes" id="UP000244180">
    <property type="component" value="Unassembled WGS sequence"/>
</dbReference>
<accession>A0A2T5GBD1</accession>
<evidence type="ECO:0000256" key="8">
    <source>
        <dbReference type="ARBA" id="ARBA00047848"/>
    </source>
</evidence>
<evidence type="ECO:0000256" key="3">
    <source>
        <dbReference type="ARBA" id="ARBA00021872"/>
    </source>
</evidence>
<dbReference type="PROSITE" id="PS00858">
    <property type="entry name" value="PREPHENATE_DEHYDR_2"/>
    <property type="match status" value="1"/>
</dbReference>
<dbReference type="SUPFAM" id="SSF53850">
    <property type="entry name" value="Periplasmic binding protein-like II"/>
    <property type="match status" value="1"/>
</dbReference>
<protein>
    <recommendedName>
        <fullName evidence="3 10">Prephenate dehydratase</fullName>
        <shortName evidence="10">PDT</shortName>
        <ecNumber evidence="2 10">4.2.1.51</ecNumber>
    </recommendedName>
</protein>
<dbReference type="Gene3D" id="3.40.190.10">
    <property type="entry name" value="Periplasmic binding protein-like II"/>
    <property type="match status" value="2"/>
</dbReference>
<evidence type="ECO:0000313" key="14">
    <source>
        <dbReference type="EMBL" id="PTQ53493.1"/>
    </source>
</evidence>
<dbReference type="EMBL" id="PEBV01000015">
    <property type="protein sequence ID" value="PTQ53493.1"/>
    <property type="molecule type" value="Genomic_DNA"/>
</dbReference>
<dbReference type="PROSITE" id="PS51671">
    <property type="entry name" value="ACT"/>
    <property type="match status" value="1"/>
</dbReference>
<dbReference type="OrthoDB" id="9802281at2"/>
<keyword evidence="6 10" id="KW-0584">Phenylalanine biosynthesis</keyword>
<keyword evidence="7 10" id="KW-0456">Lyase</keyword>
<feature type="region of interest" description="Disordered" evidence="11">
    <location>
        <begin position="306"/>
        <end position="329"/>
    </location>
</feature>
<evidence type="ECO:0000313" key="15">
    <source>
        <dbReference type="Proteomes" id="UP000244180"/>
    </source>
</evidence>
<evidence type="ECO:0000259" key="12">
    <source>
        <dbReference type="PROSITE" id="PS51171"/>
    </source>
</evidence>
<comment type="catalytic activity">
    <reaction evidence="8 10">
        <text>prephenate + H(+) = 3-phenylpyruvate + CO2 + H2O</text>
        <dbReference type="Rhea" id="RHEA:21648"/>
        <dbReference type="ChEBI" id="CHEBI:15377"/>
        <dbReference type="ChEBI" id="CHEBI:15378"/>
        <dbReference type="ChEBI" id="CHEBI:16526"/>
        <dbReference type="ChEBI" id="CHEBI:18005"/>
        <dbReference type="ChEBI" id="CHEBI:29934"/>
        <dbReference type="EC" id="4.2.1.51"/>
    </reaction>
</comment>
<evidence type="ECO:0000256" key="5">
    <source>
        <dbReference type="ARBA" id="ARBA00023141"/>
    </source>
</evidence>
<evidence type="ECO:0000256" key="10">
    <source>
        <dbReference type="RuleBase" id="RU361254"/>
    </source>
</evidence>
<dbReference type="GO" id="GO:0004664">
    <property type="term" value="F:prephenate dehydratase activity"/>
    <property type="evidence" value="ECO:0007669"/>
    <property type="project" value="UniProtKB-UniRule"/>
</dbReference>
<dbReference type="FunFam" id="3.40.190.10:FF:000064">
    <property type="entry name" value="Prephenate dehydratase"/>
    <property type="match status" value="1"/>
</dbReference>
<evidence type="ECO:0000256" key="7">
    <source>
        <dbReference type="ARBA" id="ARBA00023239"/>
    </source>
</evidence>
<dbReference type="NCBIfam" id="NF008865">
    <property type="entry name" value="PRK11898.1"/>
    <property type="match status" value="1"/>
</dbReference>
<feature type="site" description="Essential for prephenate dehydratase activity" evidence="9">
    <location>
        <position position="182"/>
    </location>
</feature>
<dbReference type="GO" id="GO:0005737">
    <property type="term" value="C:cytoplasm"/>
    <property type="evidence" value="ECO:0007669"/>
    <property type="project" value="TreeGrafter"/>
</dbReference>
<dbReference type="CDD" id="cd04905">
    <property type="entry name" value="ACT_CM-PDT"/>
    <property type="match status" value="1"/>
</dbReference>
<dbReference type="PANTHER" id="PTHR21022">
    <property type="entry name" value="PREPHENATE DEHYDRATASE P PROTEIN"/>
    <property type="match status" value="1"/>
</dbReference>
<comment type="pathway">
    <text evidence="1 10">Amino-acid biosynthesis; L-phenylalanine biosynthesis; phenylpyruvate from prephenate: step 1/1.</text>
</comment>
<dbReference type="InterPro" id="IPR018528">
    <property type="entry name" value="Preph_deHydtase_CS"/>
</dbReference>
<dbReference type="InterPro" id="IPR001086">
    <property type="entry name" value="Preph_deHydtase"/>
</dbReference>
<comment type="caution">
    <text evidence="14">The sequence shown here is derived from an EMBL/GenBank/DDBJ whole genome shotgun (WGS) entry which is preliminary data.</text>
</comment>
<dbReference type="PROSITE" id="PS51171">
    <property type="entry name" value="PREPHENATE_DEHYDR_3"/>
    <property type="match status" value="1"/>
</dbReference>
<dbReference type="GO" id="GO:0009094">
    <property type="term" value="P:L-phenylalanine biosynthetic process"/>
    <property type="evidence" value="ECO:0007669"/>
    <property type="project" value="UniProtKB-UniPathway"/>
</dbReference>
<evidence type="ECO:0000256" key="11">
    <source>
        <dbReference type="SAM" id="MobiDB-lite"/>
    </source>
</evidence>
<sequence length="329" mass="35811">MVTLAYLGPEGSYSEEAAREAVRRLPLADARLIPLGTIPDVLEAVDRGEIDYGIVPVENSIEGSVTQALDWLIHEVALTLYAEIVLPIDHGLYVAPAQAALPLEAVEKVLSHPQAVAQAHRTIRRLLPRAAIEPATSTSEAMRRVAEHPEARWAAVGSRRAAERFGLVERRYRVQDYEENATRFVVVGRTSPWPEGAPAEGEGRPAKSSLLVTLGEDFPGALHQVLACFSWRRINLSRIESRPTKKGLGRYHFFIDAERPRDLLLAAAMEEIEALGCRVRFLGSYPVYAVPRSGAEGPGLESAANMAPAEVAPKEGASLEAASRETAAE</sequence>